<dbReference type="SUPFAM" id="SSF74650">
    <property type="entry name" value="Galactose mutarotase-like"/>
    <property type="match status" value="1"/>
</dbReference>
<keyword evidence="4 5" id="KW-0119">Carbohydrate metabolism</keyword>
<dbReference type="InterPro" id="IPR011013">
    <property type="entry name" value="Gal_mutarotase_sf_dom"/>
</dbReference>
<evidence type="ECO:0000256" key="7">
    <source>
        <dbReference type="PIRSR" id="PIRSR005096-2"/>
    </source>
</evidence>
<name>A0A418VQ23_9PROT</name>
<evidence type="ECO:0000256" key="4">
    <source>
        <dbReference type="ARBA" id="ARBA00023277"/>
    </source>
</evidence>
<dbReference type="Proteomes" id="UP000283458">
    <property type="component" value="Unassembled WGS sequence"/>
</dbReference>
<dbReference type="Gene3D" id="2.70.98.10">
    <property type="match status" value="1"/>
</dbReference>
<evidence type="ECO:0000256" key="1">
    <source>
        <dbReference type="ARBA" id="ARBA00005028"/>
    </source>
</evidence>
<dbReference type="GO" id="GO:0030246">
    <property type="term" value="F:carbohydrate binding"/>
    <property type="evidence" value="ECO:0007669"/>
    <property type="project" value="InterPro"/>
</dbReference>
<evidence type="ECO:0000256" key="8">
    <source>
        <dbReference type="PIRSR" id="PIRSR005096-3"/>
    </source>
</evidence>
<evidence type="ECO:0000256" key="3">
    <source>
        <dbReference type="ARBA" id="ARBA00023235"/>
    </source>
</evidence>
<protein>
    <recommendedName>
        <fullName evidence="5">Aldose 1-epimerase</fullName>
        <ecNumber evidence="5">5.1.3.3</ecNumber>
    </recommendedName>
</protein>
<keyword evidence="10" id="KW-1185">Reference proteome</keyword>
<feature type="binding site" evidence="8">
    <location>
        <begin position="178"/>
        <end position="180"/>
    </location>
    <ligand>
        <name>beta-D-galactose</name>
        <dbReference type="ChEBI" id="CHEBI:27667"/>
    </ligand>
</feature>
<evidence type="ECO:0000313" key="10">
    <source>
        <dbReference type="Proteomes" id="UP000283458"/>
    </source>
</evidence>
<dbReference type="InterPro" id="IPR015443">
    <property type="entry name" value="Aldose_1-epimerase"/>
</dbReference>
<dbReference type="CDD" id="cd09019">
    <property type="entry name" value="galactose_mutarotase_like"/>
    <property type="match status" value="1"/>
</dbReference>
<dbReference type="PANTHER" id="PTHR10091:SF0">
    <property type="entry name" value="GALACTOSE MUTAROTASE"/>
    <property type="match status" value="1"/>
</dbReference>
<dbReference type="Pfam" id="PF01263">
    <property type="entry name" value="Aldose_epim"/>
    <property type="match status" value="1"/>
</dbReference>
<feature type="active site" description="Proton acceptor" evidence="6">
    <location>
        <position position="321"/>
    </location>
</feature>
<comment type="similarity">
    <text evidence="2 5">Belongs to the aldose epimerase family.</text>
</comment>
<evidence type="ECO:0000313" key="9">
    <source>
        <dbReference type="EMBL" id="RJF78321.1"/>
    </source>
</evidence>
<dbReference type="InterPro" id="IPR047215">
    <property type="entry name" value="Galactose_mutarotase-like"/>
</dbReference>
<dbReference type="GO" id="GO:0004034">
    <property type="term" value="F:aldose 1-epimerase activity"/>
    <property type="evidence" value="ECO:0007669"/>
    <property type="project" value="UniProtKB-EC"/>
</dbReference>
<dbReference type="PANTHER" id="PTHR10091">
    <property type="entry name" value="ALDOSE-1-EPIMERASE"/>
    <property type="match status" value="1"/>
</dbReference>
<reference evidence="9 10" key="1">
    <citation type="submission" date="2018-09" db="EMBL/GenBank/DDBJ databases">
        <authorList>
            <person name="Zhu H."/>
        </authorList>
    </citation>
    <scope>NUCLEOTIDE SEQUENCE [LARGE SCALE GENOMIC DNA]</scope>
    <source>
        <strain evidence="9 10">K2W22B-5</strain>
    </source>
</reference>
<comment type="catalytic activity">
    <reaction evidence="5">
        <text>alpha-D-glucose = beta-D-glucose</text>
        <dbReference type="Rhea" id="RHEA:10264"/>
        <dbReference type="ChEBI" id="CHEBI:15903"/>
        <dbReference type="ChEBI" id="CHEBI:17925"/>
        <dbReference type="EC" id="5.1.3.3"/>
    </reaction>
</comment>
<dbReference type="UniPathway" id="UPA00242"/>
<dbReference type="EMBL" id="QYUL01000004">
    <property type="protein sequence ID" value="RJF78321.1"/>
    <property type="molecule type" value="Genomic_DNA"/>
</dbReference>
<dbReference type="PIRSF" id="PIRSF005096">
    <property type="entry name" value="GALM"/>
    <property type="match status" value="1"/>
</dbReference>
<dbReference type="NCBIfam" id="NF008277">
    <property type="entry name" value="PRK11055.1"/>
    <property type="match status" value="1"/>
</dbReference>
<dbReference type="OrthoDB" id="9779408at2"/>
<evidence type="ECO:0000256" key="5">
    <source>
        <dbReference type="PIRNR" id="PIRNR005096"/>
    </source>
</evidence>
<comment type="pathway">
    <text evidence="1 5">Carbohydrate metabolism; hexose metabolism.</text>
</comment>
<dbReference type="GO" id="GO:0033499">
    <property type="term" value="P:galactose catabolic process via UDP-galactose, Leloir pathway"/>
    <property type="evidence" value="ECO:0007669"/>
    <property type="project" value="TreeGrafter"/>
</dbReference>
<feature type="binding site" evidence="7">
    <location>
        <position position="256"/>
    </location>
    <ligand>
        <name>beta-D-galactose</name>
        <dbReference type="ChEBI" id="CHEBI:27667"/>
    </ligand>
</feature>
<keyword evidence="3 5" id="KW-0413">Isomerase</keyword>
<organism evidence="9 10">
    <name type="scientific">Azospirillum cavernae</name>
    <dbReference type="NCBI Taxonomy" id="2320860"/>
    <lineage>
        <taxon>Bacteria</taxon>
        <taxon>Pseudomonadati</taxon>
        <taxon>Pseudomonadota</taxon>
        <taxon>Alphaproteobacteria</taxon>
        <taxon>Rhodospirillales</taxon>
        <taxon>Azospirillaceae</taxon>
        <taxon>Azospirillum</taxon>
    </lineage>
</organism>
<comment type="caution">
    <text evidence="9">The sequence shown here is derived from an EMBL/GenBank/DDBJ whole genome shotgun (WGS) entry which is preliminary data.</text>
</comment>
<dbReference type="AlphaFoldDB" id="A0A418VQ23"/>
<proteinExistence type="inferred from homology"/>
<dbReference type="RefSeq" id="WP_119833461.1">
    <property type="nucleotide sequence ID" value="NZ_QYUL01000004.1"/>
</dbReference>
<evidence type="ECO:0000256" key="2">
    <source>
        <dbReference type="ARBA" id="ARBA00006206"/>
    </source>
</evidence>
<gene>
    <name evidence="9" type="ORF">D3877_24810</name>
</gene>
<feature type="active site" description="Proton donor" evidence="6">
    <location>
        <position position="178"/>
    </location>
</feature>
<dbReference type="InterPro" id="IPR008183">
    <property type="entry name" value="Aldose_1/G6P_1-epimerase"/>
</dbReference>
<dbReference type="InterPro" id="IPR014718">
    <property type="entry name" value="GH-type_carb-bd"/>
</dbReference>
<feature type="binding site" evidence="8">
    <location>
        <begin position="80"/>
        <end position="81"/>
    </location>
    <ligand>
        <name>beta-D-galactose</name>
        <dbReference type="ChEBI" id="CHEBI:27667"/>
    </ligand>
</feature>
<evidence type="ECO:0000256" key="6">
    <source>
        <dbReference type="PIRSR" id="PIRSR005096-1"/>
    </source>
</evidence>
<dbReference type="EC" id="5.1.3.3" evidence="5"/>
<accession>A0A418VQ23</accession>
<dbReference type="GO" id="GO:0006006">
    <property type="term" value="P:glucose metabolic process"/>
    <property type="evidence" value="ECO:0007669"/>
    <property type="project" value="TreeGrafter"/>
</dbReference>
<sequence length="357" mass="37871">MSVTRFIFDHAADGTPVEGVTLTSPAGVSATLIAHGARLVRLLAPDRAGTLSDVVLGFDRLSDYLESSAYFGATCGRYGNRIGGAAFTLDGVRHDLSVNEPPNHLHGGADGFDRRLWAMAVEEAENAVTFTLRSPDGDQGYPGELLAQTCYRLTADGTLDIRMTATTDAPTMVNLVHHSYWNLAGHAAGDVRDHRLTVLGGAITPVDDGLIPTGARLSVDGTPFDLRDGPLLADALDALGGTVGGGTVGGGTTGFDHNWCLDGGTEDVRLVARLDHPPTGRRLELLSDQPGLQVYTGGYLSAAIIGKNDQPYRPFAGIALETQRFPNSPNIGDFPSARLEPGRRYEHRMELRVTAGA</sequence>